<dbReference type="OrthoDB" id="118609at2"/>
<keyword evidence="2" id="KW-1185">Reference proteome</keyword>
<dbReference type="EMBL" id="SODF01000003">
    <property type="protein sequence ID" value="TDW15778.1"/>
    <property type="molecule type" value="Genomic_DNA"/>
</dbReference>
<dbReference type="Pfam" id="PF06718">
    <property type="entry name" value="DUF1203"/>
    <property type="match status" value="1"/>
</dbReference>
<gene>
    <name evidence="1" type="ORF">EV650_7271</name>
</gene>
<dbReference type="InterPro" id="IPR009593">
    <property type="entry name" value="DUF1203"/>
</dbReference>
<protein>
    <submittedName>
        <fullName evidence="1">Uncharacterized protein DUF1203</fullName>
    </submittedName>
</protein>
<evidence type="ECO:0000313" key="1">
    <source>
        <dbReference type="EMBL" id="TDW15778.1"/>
    </source>
</evidence>
<comment type="caution">
    <text evidence="1">The sequence shown here is derived from an EMBL/GenBank/DDBJ whole genome shotgun (WGS) entry which is preliminary data.</text>
</comment>
<dbReference type="Proteomes" id="UP000295447">
    <property type="component" value="Unassembled WGS sequence"/>
</dbReference>
<evidence type="ECO:0000313" key="2">
    <source>
        <dbReference type="Proteomes" id="UP000295447"/>
    </source>
</evidence>
<sequence>MNTELSYEGVPTSELDRIRCNSYDDFGNAVVSRTSEEGGEPLRCCLTLARAGEQITLVAHRPMTVGGPYAEVGPVFVHVADCPAPVADGFPFDYRDRQAVLRPYDVAGQMLDGVVAEPGTSETELKRLFEDPAVDTVQVRNVVAGCWNFTVRRQG</sequence>
<dbReference type="AlphaFoldDB" id="A0A4R7ZHI6"/>
<organism evidence="1 2">
    <name type="scientific">Kribbella kalugense</name>
    <dbReference type="NCBI Taxonomy" id="2512221"/>
    <lineage>
        <taxon>Bacteria</taxon>
        <taxon>Bacillati</taxon>
        <taxon>Actinomycetota</taxon>
        <taxon>Actinomycetes</taxon>
        <taxon>Propionibacteriales</taxon>
        <taxon>Kribbellaceae</taxon>
        <taxon>Kribbella</taxon>
    </lineage>
</organism>
<reference evidence="1 2" key="1">
    <citation type="submission" date="2019-03" db="EMBL/GenBank/DDBJ databases">
        <title>Genomic Encyclopedia of Type Strains, Phase III (KMG-III): the genomes of soil and plant-associated and newly described type strains.</title>
        <authorList>
            <person name="Whitman W."/>
        </authorList>
    </citation>
    <scope>NUCLEOTIDE SEQUENCE [LARGE SCALE GENOMIC DNA]</scope>
    <source>
        <strain evidence="1 2">VKM Ac-2570</strain>
    </source>
</reference>
<accession>A0A4R7ZHI6</accession>
<dbReference type="RefSeq" id="WP_134123608.1">
    <property type="nucleotide sequence ID" value="NZ_SODF01000003.1"/>
</dbReference>
<proteinExistence type="predicted"/>
<name>A0A4R7ZHI6_9ACTN</name>
<dbReference type="PIRSF" id="PIRSF034110">
    <property type="entry name" value="DUF1203"/>
    <property type="match status" value="1"/>
</dbReference>